<dbReference type="GO" id="GO:0016020">
    <property type="term" value="C:membrane"/>
    <property type="evidence" value="ECO:0007669"/>
    <property type="project" value="InterPro"/>
</dbReference>
<evidence type="ECO:0000313" key="12">
    <source>
        <dbReference type="Proteomes" id="UP000320580"/>
    </source>
</evidence>
<proteinExistence type="predicted"/>
<dbReference type="SUPFAM" id="SSF55874">
    <property type="entry name" value="ATPase domain of HSP90 chaperone/DNA topoisomerase II/histidine kinase"/>
    <property type="match status" value="1"/>
</dbReference>
<evidence type="ECO:0000256" key="2">
    <source>
        <dbReference type="ARBA" id="ARBA00012438"/>
    </source>
</evidence>
<dbReference type="Pfam" id="PF07730">
    <property type="entry name" value="HisKA_3"/>
    <property type="match status" value="1"/>
</dbReference>
<feature type="transmembrane region" description="Helical" evidence="9">
    <location>
        <begin position="133"/>
        <end position="166"/>
    </location>
</feature>
<dbReference type="Pfam" id="PF02518">
    <property type="entry name" value="HATPase_c"/>
    <property type="match status" value="1"/>
</dbReference>
<evidence type="ECO:0000256" key="6">
    <source>
        <dbReference type="ARBA" id="ARBA00022777"/>
    </source>
</evidence>
<dbReference type="AlphaFoldDB" id="A0A5B8J586"/>
<dbReference type="Gene3D" id="1.20.5.1930">
    <property type="match status" value="1"/>
</dbReference>
<dbReference type="KEGG" id="sqz:FQU76_07685"/>
<dbReference type="PANTHER" id="PTHR24421:SF10">
    <property type="entry name" value="NITRATE_NITRITE SENSOR PROTEIN NARQ"/>
    <property type="match status" value="1"/>
</dbReference>
<dbReference type="InterPro" id="IPR003594">
    <property type="entry name" value="HATPase_dom"/>
</dbReference>
<keyword evidence="5" id="KW-0547">Nucleotide-binding</keyword>
<keyword evidence="7" id="KW-0067">ATP-binding</keyword>
<organism evidence="11 12">
    <name type="scientific">Streptomyces qinzhouensis</name>
    <dbReference type="NCBI Taxonomy" id="2599401"/>
    <lineage>
        <taxon>Bacteria</taxon>
        <taxon>Bacillati</taxon>
        <taxon>Actinomycetota</taxon>
        <taxon>Actinomycetes</taxon>
        <taxon>Kitasatosporales</taxon>
        <taxon>Streptomycetaceae</taxon>
        <taxon>Streptomyces</taxon>
    </lineage>
</organism>
<dbReference type="EMBL" id="CP042266">
    <property type="protein sequence ID" value="QDY76437.1"/>
    <property type="molecule type" value="Genomic_DNA"/>
</dbReference>
<dbReference type="Gene3D" id="3.30.565.10">
    <property type="entry name" value="Histidine kinase-like ATPase, C-terminal domain"/>
    <property type="match status" value="1"/>
</dbReference>
<feature type="transmembrane region" description="Helical" evidence="9">
    <location>
        <begin position="178"/>
        <end position="204"/>
    </location>
</feature>
<keyword evidence="12" id="KW-1185">Reference proteome</keyword>
<feature type="transmembrane region" description="Helical" evidence="9">
    <location>
        <begin position="39"/>
        <end position="57"/>
    </location>
</feature>
<evidence type="ECO:0000256" key="1">
    <source>
        <dbReference type="ARBA" id="ARBA00000085"/>
    </source>
</evidence>
<dbReference type="EC" id="2.7.13.3" evidence="2"/>
<keyword evidence="6 11" id="KW-0418">Kinase</keyword>
<protein>
    <recommendedName>
        <fullName evidence="2">histidine kinase</fullName>
        <ecNumber evidence="2">2.7.13.3</ecNumber>
    </recommendedName>
</protein>
<evidence type="ECO:0000256" key="9">
    <source>
        <dbReference type="SAM" id="Phobius"/>
    </source>
</evidence>
<feature type="domain" description="Histidine kinase/HSP90-like ATPase" evidence="10">
    <location>
        <begin position="353"/>
        <end position="443"/>
    </location>
</feature>
<evidence type="ECO:0000256" key="4">
    <source>
        <dbReference type="ARBA" id="ARBA00022679"/>
    </source>
</evidence>
<evidence type="ECO:0000256" key="7">
    <source>
        <dbReference type="ARBA" id="ARBA00022840"/>
    </source>
</evidence>
<evidence type="ECO:0000313" key="11">
    <source>
        <dbReference type="EMBL" id="QDY76437.1"/>
    </source>
</evidence>
<accession>A0A5B8J586</accession>
<evidence type="ECO:0000256" key="5">
    <source>
        <dbReference type="ARBA" id="ARBA00022741"/>
    </source>
</evidence>
<evidence type="ECO:0000259" key="10">
    <source>
        <dbReference type="SMART" id="SM00387"/>
    </source>
</evidence>
<comment type="catalytic activity">
    <reaction evidence="1">
        <text>ATP + protein L-histidine = ADP + protein N-phospho-L-histidine.</text>
        <dbReference type="EC" id="2.7.13.3"/>
    </reaction>
</comment>
<keyword evidence="9" id="KW-1133">Transmembrane helix</keyword>
<dbReference type="InterPro" id="IPR036890">
    <property type="entry name" value="HATPase_C_sf"/>
</dbReference>
<sequence length="444" mass="46575">MGTTPTGTGTSAGTEAGGLPRAVAGGSVRALLMASVRGFALGLLAVTASVVLFVLTVVSISLIPLGIGVFTTPALIGLVRSYSSYRRLLAARWTGMELPASYRPFPHDLRKGVTGQVERCTVLLKDPATRRDLLWLLVDMTAGAVVALLAAGLILEGLFGLLLGAWLWKPITAVEDPYWFTFVPVGGWGTALIAALVGCGYLAAGLKFGPALLRVHFLLVGTVLSPDRQQQLEQRIDRLTETRHDALDSSAAELRRIERDLHDGAQARLVAMGMHLGTIEALVEKDPAQAKELIAMARESSAEALTELRDLVRGIHPPVLAERGLGDAVKALALRLPVASEVDVELPGRMEAPVESAAYFAVSEALTNVVKHAGAGRIWVDISYAEGSLRIAVTDDGRGGAVVGGGSGLSGVERRLGTFDGVLAVSSPAGGPTMVTMEIPCALS</sequence>
<keyword evidence="9" id="KW-0812">Transmembrane</keyword>
<dbReference type="PANTHER" id="PTHR24421">
    <property type="entry name" value="NITRATE/NITRITE SENSOR PROTEIN NARX-RELATED"/>
    <property type="match status" value="1"/>
</dbReference>
<evidence type="ECO:0000256" key="3">
    <source>
        <dbReference type="ARBA" id="ARBA00022553"/>
    </source>
</evidence>
<evidence type="ECO:0000256" key="8">
    <source>
        <dbReference type="ARBA" id="ARBA00023012"/>
    </source>
</evidence>
<dbReference type="GO" id="GO:0005524">
    <property type="term" value="F:ATP binding"/>
    <property type="evidence" value="ECO:0007669"/>
    <property type="project" value="UniProtKB-KW"/>
</dbReference>
<keyword evidence="8" id="KW-0902">Two-component regulatory system</keyword>
<feature type="transmembrane region" description="Helical" evidence="9">
    <location>
        <begin position="63"/>
        <end position="82"/>
    </location>
</feature>
<dbReference type="InterPro" id="IPR050482">
    <property type="entry name" value="Sensor_HK_TwoCompSys"/>
</dbReference>
<keyword evidence="4" id="KW-0808">Transferase</keyword>
<dbReference type="SMART" id="SM00387">
    <property type="entry name" value="HATPase_c"/>
    <property type="match status" value="1"/>
</dbReference>
<reference evidence="11 12" key="1">
    <citation type="submission" date="2019-07" db="EMBL/GenBank/DDBJ databases">
        <authorList>
            <person name="Zhu P."/>
        </authorList>
    </citation>
    <scope>NUCLEOTIDE SEQUENCE [LARGE SCALE GENOMIC DNA]</scope>
    <source>
        <strain evidence="11 12">SSL-25</strain>
    </source>
</reference>
<dbReference type="GO" id="GO:0000155">
    <property type="term" value="F:phosphorelay sensor kinase activity"/>
    <property type="evidence" value="ECO:0007669"/>
    <property type="project" value="InterPro"/>
</dbReference>
<gene>
    <name evidence="11" type="ORF">FQU76_07685</name>
</gene>
<dbReference type="Proteomes" id="UP000320580">
    <property type="component" value="Chromosome"/>
</dbReference>
<dbReference type="Pfam" id="PF13796">
    <property type="entry name" value="Sensor"/>
    <property type="match status" value="1"/>
</dbReference>
<dbReference type="InterPro" id="IPR011712">
    <property type="entry name" value="Sig_transdc_His_kin_sub3_dim/P"/>
</dbReference>
<name>A0A5B8J586_9ACTN</name>
<dbReference type="GO" id="GO:0046983">
    <property type="term" value="F:protein dimerization activity"/>
    <property type="evidence" value="ECO:0007669"/>
    <property type="project" value="InterPro"/>
</dbReference>
<keyword evidence="3" id="KW-0597">Phosphoprotein</keyword>
<keyword evidence="9" id="KW-0472">Membrane</keyword>
<dbReference type="InterPro" id="IPR025828">
    <property type="entry name" value="Put_sensor_dom"/>
</dbReference>
<dbReference type="OrthoDB" id="5242012at2"/>